<proteinExistence type="predicted"/>
<dbReference type="GO" id="GO:0016787">
    <property type="term" value="F:hydrolase activity"/>
    <property type="evidence" value="ECO:0007669"/>
    <property type="project" value="UniProtKB-KW"/>
</dbReference>
<dbReference type="Pfam" id="PF20434">
    <property type="entry name" value="BD-FAE"/>
    <property type="match status" value="1"/>
</dbReference>
<evidence type="ECO:0000259" key="2">
    <source>
        <dbReference type="Pfam" id="PF20434"/>
    </source>
</evidence>
<dbReference type="InterPro" id="IPR050300">
    <property type="entry name" value="GDXG_lipolytic_enzyme"/>
</dbReference>
<dbReference type="PANTHER" id="PTHR48081">
    <property type="entry name" value="AB HYDROLASE SUPERFAMILY PROTEIN C4A8.06C"/>
    <property type="match status" value="1"/>
</dbReference>
<dbReference type="Proteomes" id="UP001139384">
    <property type="component" value="Unassembled WGS sequence"/>
</dbReference>
<dbReference type="PANTHER" id="PTHR48081:SF13">
    <property type="entry name" value="ALPHA_BETA HYDROLASE"/>
    <property type="match status" value="1"/>
</dbReference>
<dbReference type="RefSeq" id="WP_234763487.1">
    <property type="nucleotide sequence ID" value="NZ_JAKEIP010000058.1"/>
</dbReference>
<evidence type="ECO:0000313" key="4">
    <source>
        <dbReference type="Proteomes" id="UP001139384"/>
    </source>
</evidence>
<comment type="caution">
    <text evidence="3">The sequence shown here is derived from an EMBL/GenBank/DDBJ whole genome shotgun (WGS) entry which is preliminary data.</text>
</comment>
<reference evidence="3" key="1">
    <citation type="submission" date="2022-01" db="EMBL/GenBank/DDBJ databases">
        <title>Draft Genome Sequences of Seven Type Strains of the Genus Streptomyces.</title>
        <authorList>
            <person name="Aziz S."/>
            <person name="Coretto E."/>
            <person name="Chronakova A."/>
            <person name="Sproer C."/>
            <person name="Huber K."/>
            <person name="Nouioui I."/>
            <person name="Gross H."/>
        </authorList>
    </citation>
    <scope>NUCLEOTIDE SEQUENCE</scope>
    <source>
        <strain evidence="3">DSM 103493</strain>
    </source>
</reference>
<dbReference type="Gene3D" id="3.40.50.1820">
    <property type="entry name" value="alpha/beta hydrolase"/>
    <property type="match status" value="1"/>
</dbReference>
<protein>
    <submittedName>
        <fullName evidence="3">Alpha/beta hydrolase</fullName>
    </submittedName>
</protein>
<accession>A0A9X1TK16</accession>
<dbReference type="EMBL" id="JAKEIP010000058">
    <property type="protein sequence ID" value="MCF1595181.1"/>
    <property type="molecule type" value="Genomic_DNA"/>
</dbReference>
<evidence type="ECO:0000256" key="1">
    <source>
        <dbReference type="ARBA" id="ARBA00022801"/>
    </source>
</evidence>
<keyword evidence="1 3" id="KW-0378">Hydrolase</keyword>
<gene>
    <name evidence="3" type="ORF">L0P92_16595</name>
</gene>
<dbReference type="AlphaFoldDB" id="A0A9X1TK16"/>
<name>A0A9X1TK16_STRM4</name>
<keyword evidence="4" id="KW-1185">Reference proteome</keyword>
<dbReference type="SUPFAM" id="SSF53474">
    <property type="entry name" value="alpha/beta-Hydrolases"/>
    <property type="match status" value="1"/>
</dbReference>
<organism evidence="3 4">
    <name type="scientific">Streptomyces muensis</name>
    <dbReference type="NCBI Taxonomy" id="1077944"/>
    <lineage>
        <taxon>Bacteria</taxon>
        <taxon>Bacillati</taxon>
        <taxon>Actinomycetota</taxon>
        <taxon>Actinomycetes</taxon>
        <taxon>Kitasatosporales</taxon>
        <taxon>Streptomycetaceae</taxon>
        <taxon>Streptomyces</taxon>
    </lineage>
</organism>
<dbReference type="InterPro" id="IPR029058">
    <property type="entry name" value="AB_hydrolase_fold"/>
</dbReference>
<evidence type="ECO:0000313" key="3">
    <source>
        <dbReference type="EMBL" id="MCF1595181.1"/>
    </source>
</evidence>
<sequence>MQVVKDLAYAPAQPAGTEGHLLDLYVPKSSKPVPLVISTRGSAWLKDNGRRDADKVAAELNPAGYAVAGVSIRSSSQAQFPAQLHDIKGAIRWLRANAEKYNLDPERVAIMGDSSGGWTSAMAAVTSNNPELEGDVGGVRGPSSAVQAAIPFYPPTDFLQMDAHMPDNCEAFNARMGTTDCHNDPRSPESLLVGCAITECPPDKLAPANPLTYIGKRPIPPTLILHGEVDALVPYHQGRLLFDKLAATGHETRMLSFPKAGHSTIFTMVSDDAIREGAYEESARGGHSMPAHPVTPTWQTIISFLKQHLR</sequence>
<feature type="domain" description="BD-FAE-like" evidence="2">
    <location>
        <begin position="22"/>
        <end position="245"/>
    </location>
</feature>
<dbReference type="InterPro" id="IPR049492">
    <property type="entry name" value="BD-FAE-like_dom"/>
</dbReference>